<dbReference type="EMBL" id="LAQL01000002">
    <property type="protein sequence ID" value="KLN62606.1"/>
    <property type="molecule type" value="Genomic_DNA"/>
</dbReference>
<comment type="caution">
    <text evidence="9">The sequence shown here is derived from an EMBL/GenBank/DDBJ whole genome shotgun (WGS) entry which is preliminary data.</text>
</comment>
<evidence type="ECO:0000256" key="5">
    <source>
        <dbReference type="ARBA" id="ARBA00023163"/>
    </source>
</evidence>
<accession>A0A0H2MK89</accession>
<keyword evidence="2 6" id="KW-0805">Transcription regulation</keyword>
<organism evidence="9 10">
    <name type="scientific">Kiloniella spongiae</name>
    <dbReference type="NCBI Taxonomy" id="1489064"/>
    <lineage>
        <taxon>Bacteria</taxon>
        <taxon>Pseudomonadati</taxon>
        <taxon>Pseudomonadota</taxon>
        <taxon>Alphaproteobacteria</taxon>
        <taxon>Rhodospirillales</taxon>
        <taxon>Kiloniellaceae</taxon>
        <taxon>Kiloniella</taxon>
    </lineage>
</organism>
<evidence type="ECO:0000259" key="7">
    <source>
        <dbReference type="Pfam" id="PF04542"/>
    </source>
</evidence>
<feature type="domain" description="RNA polymerase sigma factor 70 region 4 type 2" evidence="8">
    <location>
        <begin position="105"/>
        <end position="156"/>
    </location>
</feature>
<dbReference type="Gene3D" id="1.10.1740.10">
    <property type="match status" value="1"/>
</dbReference>
<dbReference type="InterPro" id="IPR013324">
    <property type="entry name" value="RNA_pol_sigma_r3/r4-like"/>
</dbReference>
<keyword evidence="5 6" id="KW-0804">Transcription</keyword>
<dbReference type="Pfam" id="PF08281">
    <property type="entry name" value="Sigma70_r4_2"/>
    <property type="match status" value="1"/>
</dbReference>
<keyword evidence="3 6" id="KW-0731">Sigma factor</keyword>
<dbReference type="PROSITE" id="PS01063">
    <property type="entry name" value="SIGMA70_ECF"/>
    <property type="match status" value="1"/>
</dbReference>
<feature type="domain" description="RNA polymerase sigma-70 region 2" evidence="7">
    <location>
        <begin position="12"/>
        <end position="77"/>
    </location>
</feature>
<dbReference type="InterPro" id="IPR000838">
    <property type="entry name" value="RNA_pol_sigma70_ECF_CS"/>
</dbReference>
<dbReference type="Pfam" id="PF04542">
    <property type="entry name" value="Sigma70_r2"/>
    <property type="match status" value="1"/>
</dbReference>
<dbReference type="GO" id="GO:0006352">
    <property type="term" value="P:DNA-templated transcription initiation"/>
    <property type="evidence" value="ECO:0007669"/>
    <property type="project" value="InterPro"/>
</dbReference>
<comment type="similarity">
    <text evidence="1 6">Belongs to the sigma-70 factor family. ECF subfamily.</text>
</comment>
<sequence length="176" mass="20717">MLRSFFGSRRRIEKLVPDLKAYAIALCGDRDQAEDLVQEAIARALESGSRLKSADELRPWLFRVLRNHFFDEQRKKTVRREYFAQEKRWVSEINDQSLDPEDTLSIRKAYEELSADHREVLALVDILGLRYKEVAELLDISPGTVMSRISRARQALLQRLEDEAEEKIVKFPYEYR</sequence>
<evidence type="ECO:0000313" key="9">
    <source>
        <dbReference type="EMBL" id="KLN62606.1"/>
    </source>
</evidence>
<dbReference type="InterPro" id="IPR013325">
    <property type="entry name" value="RNA_pol_sigma_r2"/>
</dbReference>
<dbReference type="SUPFAM" id="SSF88946">
    <property type="entry name" value="Sigma2 domain of RNA polymerase sigma factors"/>
    <property type="match status" value="1"/>
</dbReference>
<dbReference type="GO" id="GO:0016987">
    <property type="term" value="F:sigma factor activity"/>
    <property type="evidence" value="ECO:0007669"/>
    <property type="project" value="UniProtKB-KW"/>
</dbReference>
<dbReference type="CDD" id="cd06171">
    <property type="entry name" value="Sigma70_r4"/>
    <property type="match status" value="1"/>
</dbReference>
<dbReference type="OrthoDB" id="9803470at2"/>
<name>A0A0H2MK89_9PROT</name>
<dbReference type="InterPro" id="IPR007627">
    <property type="entry name" value="RNA_pol_sigma70_r2"/>
</dbReference>
<dbReference type="InterPro" id="IPR014284">
    <property type="entry name" value="RNA_pol_sigma-70_dom"/>
</dbReference>
<dbReference type="InterPro" id="IPR036388">
    <property type="entry name" value="WH-like_DNA-bd_sf"/>
</dbReference>
<dbReference type="PANTHER" id="PTHR43133:SF25">
    <property type="entry name" value="RNA POLYMERASE SIGMA FACTOR RFAY-RELATED"/>
    <property type="match status" value="1"/>
</dbReference>
<dbReference type="PANTHER" id="PTHR43133">
    <property type="entry name" value="RNA POLYMERASE ECF-TYPE SIGMA FACTO"/>
    <property type="match status" value="1"/>
</dbReference>
<dbReference type="SUPFAM" id="SSF88659">
    <property type="entry name" value="Sigma3 and sigma4 domains of RNA polymerase sigma factors"/>
    <property type="match status" value="1"/>
</dbReference>
<reference evidence="9 10" key="1">
    <citation type="submission" date="2015-03" db="EMBL/GenBank/DDBJ databases">
        <title>Genome Sequence of Kiloniella spongiae MEBiC09566, isolated from a marine sponge.</title>
        <authorList>
            <person name="Shao Z."/>
            <person name="Wang L."/>
            <person name="Li X."/>
        </authorList>
    </citation>
    <scope>NUCLEOTIDE SEQUENCE [LARGE SCALE GENOMIC DNA]</scope>
    <source>
        <strain evidence="9 10">MEBiC09566</strain>
    </source>
</reference>
<evidence type="ECO:0000256" key="2">
    <source>
        <dbReference type="ARBA" id="ARBA00023015"/>
    </source>
</evidence>
<keyword evidence="10" id="KW-1185">Reference proteome</keyword>
<dbReference type="Proteomes" id="UP000035444">
    <property type="component" value="Unassembled WGS sequence"/>
</dbReference>
<keyword evidence="4 6" id="KW-0238">DNA-binding</keyword>
<dbReference type="NCBIfam" id="TIGR02937">
    <property type="entry name" value="sigma70-ECF"/>
    <property type="match status" value="1"/>
</dbReference>
<evidence type="ECO:0000256" key="1">
    <source>
        <dbReference type="ARBA" id="ARBA00010641"/>
    </source>
</evidence>
<protein>
    <recommendedName>
        <fullName evidence="6">RNA polymerase sigma factor</fullName>
    </recommendedName>
</protein>
<dbReference type="STRING" id="1489064.WH96_03840"/>
<gene>
    <name evidence="9" type="ORF">WH96_03840</name>
</gene>
<evidence type="ECO:0000313" key="10">
    <source>
        <dbReference type="Proteomes" id="UP000035444"/>
    </source>
</evidence>
<evidence type="ECO:0000259" key="8">
    <source>
        <dbReference type="Pfam" id="PF08281"/>
    </source>
</evidence>
<evidence type="ECO:0000256" key="6">
    <source>
        <dbReference type="RuleBase" id="RU000716"/>
    </source>
</evidence>
<dbReference type="RefSeq" id="WP_047762728.1">
    <property type="nucleotide sequence ID" value="NZ_LAQL01000002.1"/>
</dbReference>
<dbReference type="InterPro" id="IPR039425">
    <property type="entry name" value="RNA_pol_sigma-70-like"/>
</dbReference>
<dbReference type="GO" id="GO:0003677">
    <property type="term" value="F:DNA binding"/>
    <property type="evidence" value="ECO:0007669"/>
    <property type="project" value="UniProtKB-KW"/>
</dbReference>
<dbReference type="InterPro" id="IPR013249">
    <property type="entry name" value="RNA_pol_sigma70_r4_t2"/>
</dbReference>
<dbReference type="AlphaFoldDB" id="A0A0H2MK89"/>
<evidence type="ECO:0000256" key="4">
    <source>
        <dbReference type="ARBA" id="ARBA00023125"/>
    </source>
</evidence>
<evidence type="ECO:0000256" key="3">
    <source>
        <dbReference type="ARBA" id="ARBA00023082"/>
    </source>
</evidence>
<proteinExistence type="inferred from homology"/>
<dbReference type="Gene3D" id="1.10.10.10">
    <property type="entry name" value="Winged helix-like DNA-binding domain superfamily/Winged helix DNA-binding domain"/>
    <property type="match status" value="1"/>
</dbReference>